<dbReference type="PANTHER" id="PTHR37984">
    <property type="entry name" value="PROTEIN CBG26694"/>
    <property type="match status" value="1"/>
</dbReference>
<feature type="compositionally biased region" description="Low complexity" evidence="5">
    <location>
        <begin position="1"/>
        <end position="17"/>
    </location>
</feature>
<evidence type="ECO:0000256" key="5">
    <source>
        <dbReference type="SAM" id="MobiDB-lite"/>
    </source>
</evidence>
<dbReference type="Gene3D" id="2.40.70.10">
    <property type="entry name" value="Acid Proteases"/>
    <property type="match status" value="1"/>
</dbReference>
<keyword evidence="1" id="KW-0808">Transferase</keyword>
<feature type="region of interest" description="Disordered" evidence="5">
    <location>
        <begin position="150"/>
        <end position="187"/>
    </location>
</feature>
<dbReference type="InterPro" id="IPR021109">
    <property type="entry name" value="Peptidase_aspartic_dom_sf"/>
</dbReference>
<dbReference type="Pfam" id="PF08284">
    <property type="entry name" value="RVP_2"/>
    <property type="match status" value="1"/>
</dbReference>
<dbReference type="SUPFAM" id="SSF56672">
    <property type="entry name" value="DNA/RNA polymerases"/>
    <property type="match status" value="1"/>
</dbReference>
<feature type="compositionally biased region" description="Low complexity" evidence="5">
    <location>
        <begin position="434"/>
        <end position="445"/>
    </location>
</feature>
<dbReference type="PANTHER" id="PTHR37984:SF5">
    <property type="entry name" value="PROTEIN NYNRIN-LIKE"/>
    <property type="match status" value="1"/>
</dbReference>
<dbReference type="SUPFAM" id="SSF57756">
    <property type="entry name" value="Retrovirus zinc finger-like domains"/>
    <property type="match status" value="1"/>
</dbReference>
<evidence type="ECO:0000256" key="4">
    <source>
        <dbReference type="ARBA" id="ARBA00022759"/>
    </source>
</evidence>
<proteinExistence type="predicted"/>
<dbReference type="InterPro" id="IPR036875">
    <property type="entry name" value="Znf_CCHC_sf"/>
</dbReference>
<organism evidence="7 8">
    <name type="scientific">Coffea arabica</name>
    <name type="common">Arabian coffee</name>
    <dbReference type="NCBI Taxonomy" id="13443"/>
    <lineage>
        <taxon>Eukaryota</taxon>
        <taxon>Viridiplantae</taxon>
        <taxon>Streptophyta</taxon>
        <taxon>Embryophyta</taxon>
        <taxon>Tracheophyta</taxon>
        <taxon>Spermatophyta</taxon>
        <taxon>Magnoliopsida</taxon>
        <taxon>eudicotyledons</taxon>
        <taxon>Gunneridae</taxon>
        <taxon>Pentapetalae</taxon>
        <taxon>asterids</taxon>
        <taxon>lamiids</taxon>
        <taxon>Gentianales</taxon>
        <taxon>Rubiaceae</taxon>
        <taxon>Ixoroideae</taxon>
        <taxon>Gardenieae complex</taxon>
        <taxon>Bertiereae - Coffeeae clade</taxon>
        <taxon>Coffeeae</taxon>
        <taxon>Coffea</taxon>
    </lineage>
</organism>
<evidence type="ECO:0000256" key="3">
    <source>
        <dbReference type="ARBA" id="ARBA00022722"/>
    </source>
</evidence>
<dbReference type="Gene3D" id="3.30.70.270">
    <property type="match status" value="2"/>
</dbReference>
<keyword evidence="4" id="KW-0378">Hydrolase</keyword>
<dbReference type="Pfam" id="PF03732">
    <property type="entry name" value="Retrotrans_gag"/>
    <property type="match status" value="1"/>
</dbReference>
<dbReference type="InterPro" id="IPR050951">
    <property type="entry name" value="Retrovirus_Pol_polyprotein"/>
</dbReference>
<feature type="compositionally biased region" description="Gly residues" evidence="5">
    <location>
        <begin position="423"/>
        <end position="433"/>
    </location>
</feature>
<dbReference type="InterPro" id="IPR043502">
    <property type="entry name" value="DNA/RNA_pol_sf"/>
</dbReference>
<evidence type="ECO:0000256" key="1">
    <source>
        <dbReference type="ARBA" id="ARBA00022679"/>
    </source>
</evidence>
<dbReference type="InterPro" id="IPR001878">
    <property type="entry name" value="Znf_CCHC"/>
</dbReference>
<dbReference type="RefSeq" id="XP_071906060.1">
    <property type="nucleotide sequence ID" value="XM_072049959.1"/>
</dbReference>
<dbReference type="InterPro" id="IPR005162">
    <property type="entry name" value="Retrotrans_gag_dom"/>
</dbReference>
<dbReference type="SUPFAM" id="SSF50630">
    <property type="entry name" value="Acid proteases"/>
    <property type="match status" value="1"/>
</dbReference>
<dbReference type="InterPro" id="IPR043128">
    <property type="entry name" value="Rev_trsase/Diguanyl_cyclase"/>
</dbReference>
<dbReference type="InterPro" id="IPR012337">
    <property type="entry name" value="RNaseH-like_sf"/>
</dbReference>
<dbReference type="Gene3D" id="3.10.10.10">
    <property type="entry name" value="HIV Type 1 Reverse Transcriptase, subunit A, domain 1"/>
    <property type="match status" value="1"/>
</dbReference>
<dbReference type="CDD" id="cd01647">
    <property type="entry name" value="RT_LTR"/>
    <property type="match status" value="1"/>
</dbReference>
<dbReference type="Gene3D" id="3.30.420.10">
    <property type="entry name" value="Ribonuclease H-like superfamily/Ribonuclease H"/>
    <property type="match status" value="1"/>
</dbReference>
<feature type="region of interest" description="Disordered" evidence="5">
    <location>
        <begin position="487"/>
        <end position="509"/>
    </location>
</feature>
<evidence type="ECO:0000313" key="7">
    <source>
        <dbReference type="Proteomes" id="UP001652660"/>
    </source>
</evidence>
<evidence type="ECO:0000259" key="6">
    <source>
        <dbReference type="PROSITE" id="PS50878"/>
    </source>
</evidence>
<evidence type="ECO:0000313" key="8">
    <source>
        <dbReference type="RefSeq" id="XP_071906060.1"/>
    </source>
</evidence>
<dbReference type="SUPFAM" id="SSF53098">
    <property type="entry name" value="Ribonuclease H-like"/>
    <property type="match status" value="1"/>
</dbReference>
<gene>
    <name evidence="8" type="primary">LOC140007255</name>
</gene>
<dbReference type="GeneID" id="140007255"/>
<feature type="region of interest" description="Disordered" evidence="5">
    <location>
        <begin position="371"/>
        <end position="445"/>
    </location>
</feature>
<dbReference type="Pfam" id="PF00078">
    <property type="entry name" value="RVT_1"/>
    <property type="match status" value="1"/>
</dbReference>
<dbReference type="PROSITE" id="PS50878">
    <property type="entry name" value="RT_POL"/>
    <property type="match status" value="1"/>
</dbReference>
<evidence type="ECO:0000256" key="2">
    <source>
        <dbReference type="ARBA" id="ARBA00022695"/>
    </source>
</evidence>
<feature type="domain" description="Reverse transcriptase" evidence="6">
    <location>
        <begin position="751"/>
        <end position="930"/>
    </location>
</feature>
<sequence>MENGNGHANGGSAANGHVEPLRSISYRPRGGGAHIRYSPADRHPRCQCRAMYAYPNELVLSLDNERRQLRDANFTLTQDVEELGIMVDTQFDRIADLEVRLTAEHHLLEAARLEIERQKSRATRLAERMRDRSAGIRADAAMMMDEATSFIQGGRSRGRPTRQHPEAGGDREPEVDQDQGQEGVAGDRVATAIDRITEVLERLTERQTTEPVHQPGGPADSDDRALERFLKFGPPKFYGGPEPEVAEGWWERITEIFAALNYTEERKVTFATFQFEGAARSWWNLEKREDDFIRCKQGAMSVAEYEVQFTKLSRFAPELIATEQRRVRRFVQGLNVELQESLAAVRIDTFAEAVERAQRVEVARAQVKSFQSKKRFAPSSSREPTFGNAPPAKVGRGTSGVNSSGAPRGAQARGNGARNAGGRNIGARGGPIGRGQPRNRPQGGRAIVPQVTCAYCKKPGHSMDSCWKKQGRCLRCGSSEHQISGCPKVQEGTPQKARPNTSGGSRPTVPARVYAIDDQPVPDSSEVVEGTLPIFHRLAKVLIDPGATHSFVNPSFMSGIDVQPVRLPYDLEVRTPMGNKKVTTSLTYRNCEFWVGERKMLVDLISLDIKGYDVIIGMDFLGHHHAKLDCRAKVVEFCIPGEATLRLDVKGRLASSAMVSGIRARKMLSKGAQGFIAFLINTPSDQVRLEDVLVVREFSDVFPEELTTLPPEREVEFKIDLVPGTAPISKTPYRMAPAELKELKIQLQDLLEKGFVKESDSPWGAPLLFVKKKDGSLRLCIDYRGLNEVTIKNKYPLPLIDSLFDQLQGSVVFSKLDLRQGYYQLKIKKEDIPKTAFSTRYGHFEFAVMPFGLTNAPAAFMDLMQRIFKKYLDQFVVVFIDDILIYSKTQEEHVKHLEIVLQILREHKLYAKFSKCEFWLEEISFLGHKVSKDGIAVDPAKVEAVMNWKRPETPTEIRSFLGLAGYYRRFIKDFSKIAGPMTELTKKGNKFIWTPKCESSFQELKRRLTSAPVLVLPDGDEGKANVVADALSRKAQGQSERTIQTLEDLLRSCILDFGGKWNKYMTLVEFAYNNSYQASIQMAPYEALYGRRCRSPIHWDEVGEKKIIDPTAIPWIEEAQEKA</sequence>
<dbReference type="CDD" id="cd00303">
    <property type="entry name" value="retropepsin_like"/>
    <property type="match status" value="1"/>
</dbReference>
<keyword evidence="2" id="KW-0548">Nucleotidyltransferase</keyword>
<dbReference type="InterPro" id="IPR000477">
    <property type="entry name" value="RT_dom"/>
</dbReference>
<name>A0ABM4UFJ4_COFAR</name>
<feature type="compositionally biased region" description="Basic and acidic residues" evidence="5">
    <location>
        <begin position="163"/>
        <end position="174"/>
    </location>
</feature>
<reference evidence="8" key="1">
    <citation type="submission" date="2025-08" db="UniProtKB">
        <authorList>
            <consortium name="RefSeq"/>
        </authorList>
    </citation>
    <scope>IDENTIFICATION</scope>
    <source>
        <tissue evidence="8">Leaves</tissue>
    </source>
</reference>
<dbReference type="Proteomes" id="UP001652660">
    <property type="component" value="Chromosome 5c"/>
</dbReference>
<protein>
    <recommendedName>
        <fullName evidence="6">Reverse transcriptase domain-containing protein</fullName>
    </recommendedName>
</protein>
<feature type="region of interest" description="Disordered" evidence="5">
    <location>
        <begin position="1"/>
        <end position="24"/>
    </location>
</feature>
<keyword evidence="3" id="KW-0540">Nuclease</keyword>
<accession>A0ABM4UFJ4</accession>
<feature type="region of interest" description="Disordered" evidence="5">
    <location>
        <begin position="203"/>
        <end position="223"/>
    </location>
</feature>
<dbReference type="InterPro" id="IPR036397">
    <property type="entry name" value="RNaseH_sf"/>
</dbReference>
<dbReference type="Gene3D" id="4.10.60.10">
    <property type="entry name" value="Zinc finger, CCHC-type"/>
    <property type="match status" value="1"/>
</dbReference>
<feature type="compositionally biased region" description="Low complexity" evidence="5">
    <location>
        <begin position="405"/>
        <end position="422"/>
    </location>
</feature>
<dbReference type="SMART" id="SM00343">
    <property type="entry name" value="ZnF_C2HC"/>
    <property type="match status" value="2"/>
</dbReference>
<keyword evidence="4" id="KW-0255">Endonuclease</keyword>
<keyword evidence="7" id="KW-1185">Reference proteome</keyword>